<organism evidence="1 2">
    <name type="scientific">Streptomyces marianii</name>
    <dbReference type="NCBI Taxonomy" id="1817406"/>
    <lineage>
        <taxon>Bacteria</taxon>
        <taxon>Bacillati</taxon>
        <taxon>Actinomycetota</taxon>
        <taxon>Actinomycetes</taxon>
        <taxon>Kitasatosporales</taxon>
        <taxon>Streptomycetaceae</taxon>
        <taxon>Streptomyces</taxon>
    </lineage>
</organism>
<dbReference type="EMBL" id="VAWE01000003">
    <property type="protein sequence ID" value="TLQ38964.1"/>
    <property type="molecule type" value="Genomic_DNA"/>
</dbReference>
<comment type="caution">
    <text evidence="1">The sequence shown here is derived from an EMBL/GenBank/DDBJ whole genome shotgun (WGS) entry which is preliminary data.</text>
</comment>
<dbReference type="OrthoDB" id="4246154at2"/>
<proteinExistence type="predicted"/>
<reference evidence="1 2" key="1">
    <citation type="submission" date="2019-05" db="EMBL/GenBank/DDBJ databases">
        <title>Streptomyces marianii sp. nov., a novel marine actinomycete from southern coast of India.</title>
        <authorList>
            <person name="Iniyan A.M."/>
            <person name="Wink J."/>
            <person name="Ramprasad E."/>
            <person name="Ramana C.V."/>
            <person name="Bunk B."/>
            <person name="Sproer C."/>
            <person name="Joseph F.-J.R.S."/>
            <person name="Vincent S.G.P."/>
        </authorList>
    </citation>
    <scope>NUCLEOTIDE SEQUENCE [LARGE SCALE GENOMIC DNA]</scope>
    <source>
        <strain evidence="1 2">ICN19</strain>
    </source>
</reference>
<evidence type="ECO:0000313" key="1">
    <source>
        <dbReference type="EMBL" id="TLQ38964.1"/>
    </source>
</evidence>
<sequence length="139" mass="15390">MNDDDQPIEHRRIECSDCQADPDTGWVRQSWIKDGVFTELWHTQDCPQYVVEQILGEDSARRMKERDAWAEKAFPAAHDRLAAAATDVAADSPAAPFVAALTDLVAAQAGCGGGFLTLDKWAEILERHFPPQEPDARGN</sequence>
<dbReference type="RefSeq" id="WP_138058334.1">
    <property type="nucleotide sequence ID" value="NZ_VAWE01000003.1"/>
</dbReference>
<gene>
    <name evidence="1" type="ORF">FEF34_39795</name>
</gene>
<name>A0A5R9DSH0_9ACTN</name>
<evidence type="ECO:0000313" key="2">
    <source>
        <dbReference type="Proteomes" id="UP000305921"/>
    </source>
</evidence>
<dbReference type="Proteomes" id="UP000305921">
    <property type="component" value="Unassembled WGS sequence"/>
</dbReference>
<protein>
    <submittedName>
        <fullName evidence="1">Uncharacterized protein</fullName>
    </submittedName>
</protein>
<keyword evidence="2" id="KW-1185">Reference proteome</keyword>
<dbReference type="AlphaFoldDB" id="A0A5R9DSH0"/>
<accession>A0A5R9DSH0</accession>